<evidence type="ECO:0000313" key="2">
    <source>
        <dbReference type="EMBL" id="MBK8571622.1"/>
    </source>
</evidence>
<dbReference type="GO" id="GO:0016787">
    <property type="term" value="F:hydrolase activity"/>
    <property type="evidence" value="ECO:0007669"/>
    <property type="project" value="UniProtKB-ARBA"/>
</dbReference>
<dbReference type="SUPFAM" id="SSF53649">
    <property type="entry name" value="Alkaline phosphatase-like"/>
    <property type="match status" value="1"/>
</dbReference>
<reference evidence="2 3" key="1">
    <citation type="submission" date="2020-10" db="EMBL/GenBank/DDBJ databases">
        <title>Connecting structure to function with the recovery of over 1000 high-quality activated sludge metagenome-assembled genomes encoding full-length rRNA genes using long-read sequencing.</title>
        <authorList>
            <person name="Singleton C.M."/>
            <person name="Petriglieri F."/>
            <person name="Kristensen J.M."/>
            <person name="Kirkegaard R.H."/>
            <person name="Michaelsen T.Y."/>
            <person name="Andersen M.H."/>
            <person name="Karst S.M."/>
            <person name="Dueholm M.S."/>
            <person name="Nielsen P.H."/>
            <person name="Albertsen M."/>
        </authorList>
    </citation>
    <scope>NUCLEOTIDE SEQUENCE [LARGE SCALE GENOMIC DNA]</scope>
    <source>
        <strain evidence="2">OdNE_18-Q3-R46-58_MAXAC.008</strain>
    </source>
</reference>
<dbReference type="Proteomes" id="UP000709959">
    <property type="component" value="Unassembled WGS sequence"/>
</dbReference>
<keyword evidence="1" id="KW-0732">Signal</keyword>
<dbReference type="EMBL" id="JADKCH010000001">
    <property type="protein sequence ID" value="MBK8571622.1"/>
    <property type="molecule type" value="Genomic_DNA"/>
</dbReference>
<feature type="chain" id="PRO_5037044021" evidence="1">
    <location>
        <begin position="18"/>
        <end position="383"/>
    </location>
</feature>
<protein>
    <submittedName>
        <fullName evidence="2">Alkaline phosphatase family protein</fullName>
    </submittedName>
</protein>
<dbReference type="Gene3D" id="3.40.720.10">
    <property type="entry name" value="Alkaline Phosphatase, subunit A"/>
    <property type="match status" value="1"/>
</dbReference>
<dbReference type="InterPro" id="IPR017850">
    <property type="entry name" value="Alkaline_phosphatase_core_sf"/>
</dbReference>
<proteinExistence type="predicted"/>
<dbReference type="CDD" id="cd16018">
    <property type="entry name" value="Enpp"/>
    <property type="match status" value="1"/>
</dbReference>
<feature type="signal peptide" evidence="1">
    <location>
        <begin position="1"/>
        <end position="17"/>
    </location>
</feature>
<dbReference type="InterPro" id="IPR002591">
    <property type="entry name" value="Phosphodiest/P_Trfase"/>
</dbReference>
<organism evidence="2 3">
    <name type="scientific">Candidatus Geothrix odensensis</name>
    <dbReference type="NCBI Taxonomy" id="2954440"/>
    <lineage>
        <taxon>Bacteria</taxon>
        <taxon>Pseudomonadati</taxon>
        <taxon>Acidobacteriota</taxon>
        <taxon>Holophagae</taxon>
        <taxon>Holophagales</taxon>
        <taxon>Holophagaceae</taxon>
        <taxon>Geothrix</taxon>
    </lineage>
</organism>
<evidence type="ECO:0000313" key="3">
    <source>
        <dbReference type="Proteomes" id="UP000709959"/>
    </source>
</evidence>
<dbReference type="Pfam" id="PF01663">
    <property type="entry name" value="Phosphodiest"/>
    <property type="match status" value="1"/>
</dbReference>
<dbReference type="AlphaFoldDB" id="A0A936F1W2"/>
<name>A0A936F1W2_9BACT</name>
<comment type="caution">
    <text evidence="2">The sequence shown here is derived from an EMBL/GenBank/DDBJ whole genome shotgun (WGS) entry which is preliminary data.</text>
</comment>
<dbReference type="PANTHER" id="PTHR10151">
    <property type="entry name" value="ECTONUCLEOTIDE PYROPHOSPHATASE/PHOSPHODIESTERASE"/>
    <property type="match status" value="1"/>
</dbReference>
<dbReference type="PANTHER" id="PTHR10151:SF120">
    <property type="entry name" value="BIS(5'-ADENOSYL)-TRIPHOSPHATASE"/>
    <property type="match status" value="1"/>
</dbReference>
<evidence type="ECO:0000256" key="1">
    <source>
        <dbReference type="SAM" id="SignalP"/>
    </source>
</evidence>
<gene>
    <name evidence="2" type="ORF">IPN91_03050</name>
</gene>
<sequence>MRCAAFFPLLVSLALQAAPPVLLLSADGLGADQFTPRTMPKLWALSGQGRRGQGLPPFPATTFNGHVTLATGCWPEHHGVVANGYVDPATKVLVPVASRTEDVQREPLWAAATRNGVRTAVFQWVGATGPWEGVSPWRLEVFRLGRPDSEALAFSEAALRDGAGLVMTYLSGTDEEGHLQGPHSTETRAKLKAMDDQLAPWLQRLRAAHPGLRVILTADHGMAPMRRRIHLPSLLDGIRCDLLTHGGSAYVYLEQPRDAQKALKRLRRAGLRAWKREDIPAHLHLAGNDRVGDLVVLAREGQWLSKARSSREEAEERHGRCGAHAYTADTKAMRTWLVVLGAGQGPLGPVALWDLAPTVAAWLDIRWLRPPDGSPVPVLIGSH</sequence>
<accession>A0A936F1W2</accession>